<dbReference type="OrthoDB" id="8006at2157"/>
<protein>
    <submittedName>
        <fullName evidence="1">Multiple Zn finger protein</fullName>
    </submittedName>
</protein>
<organism evidence="1 2">
    <name type="scientific">Candidatus Nitrosotenuis cloacae</name>
    <dbReference type="NCBI Taxonomy" id="1603555"/>
    <lineage>
        <taxon>Archaea</taxon>
        <taxon>Nitrososphaerota</taxon>
        <taxon>Candidatus Nitrosotenuis</taxon>
    </lineage>
</organism>
<proteinExistence type="predicted"/>
<name>A0A3G1AZ84_9ARCH</name>
<dbReference type="Proteomes" id="UP000266745">
    <property type="component" value="Chromosome"/>
</dbReference>
<dbReference type="RefSeq" id="WP_048187689.1">
    <property type="nucleotide sequence ID" value="NZ_CP011097.1"/>
</dbReference>
<dbReference type="KEGG" id="tah:SU86_001060"/>
<keyword evidence="2" id="KW-1185">Reference proteome</keyword>
<sequence>MGLFDKKLGICTVCNKETKRKHKPKKEWNLKDPLCAECYMKSMEQYYSGTLKQKCVSCGVIQKITDLWEPRWQWDMEGLLCKKCFDSKEIDFSQKKEFCTVCGERLSFFRYNPKNEWSLEGQLCRKCWDNQKESRR</sequence>
<dbReference type="EMBL" id="CP011097">
    <property type="protein sequence ID" value="AJZ75208.1"/>
    <property type="molecule type" value="Genomic_DNA"/>
</dbReference>
<accession>A0A3G1AZ84</accession>
<reference evidence="1 2" key="1">
    <citation type="journal article" date="2016" name="Sci. Rep.">
        <title>A novel ammonia-oxidizing archaeon from wastewater treatment plant: Its enrichment, physiological and genomic characteristics.</title>
        <authorList>
            <person name="Li Y."/>
            <person name="Ding K."/>
            <person name="Wen X."/>
            <person name="Zhang B."/>
            <person name="Shen B."/>
            <person name="Yang Y."/>
        </authorList>
    </citation>
    <scope>NUCLEOTIDE SEQUENCE [LARGE SCALE GENOMIC DNA]</scope>
    <source>
        <strain evidence="1 2">SAT1</strain>
    </source>
</reference>
<gene>
    <name evidence="1" type="ORF">SU86_001060</name>
</gene>
<dbReference type="AlphaFoldDB" id="A0A3G1AZ84"/>
<evidence type="ECO:0000313" key="1">
    <source>
        <dbReference type="EMBL" id="AJZ75208.1"/>
    </source>
</evidence>
<dbReference type="GeneID" id="24874967"/>
<evidence type="ECO:0000313" key="2">
    <source>
        <dbReference type="Proteomes" id="UP000266745"/>
    </source>
</evidence>